<keyword evidence="2" id="KW-1185">Reference proteome</keyword>
<reference evidence="1 2" key="1">
    <citation type="submission" date="2023-03" db="EMBL/GenBank/DDBJ databases">
        <title>WGS of Gossypium arboreum.</title>
        <authorList>
            <person name="Yu D."/>
        </authorList>
    </citation>
    <scope>NUCLEOTIDE SEQUENCE [LARGE SCALE GENOMIC DNA]</scope>
    <source>
        <tissue evidence="1">Leaf</tissue>
    </source>
</reference>
<dbReference type="EMBL" id="JARKNE010000009">
    <property type="protein sequence ID" value="KAK5802749.1"/>
    <property type="molecule type" value="Genomic_DNA"/>
</dbReference>
<gene>
    <name evidence="1" type="ORF">PVK06_030368</name>
</gene>
<evidence type="ECO:0000313" key="2">
    <source>
        <dbReference type="Proteomes" id="UP001358586"/>
    </source>
</evidence>
<proteinExistence type="predicted"/>
<evidence type="ECO:0000313" key="1">
    <source>
        <dbReference type="EMBL" id="KAK5802749.1"/>
    </source>
</evidence>
<comment type="caution">
    <text evidence="1">The sequence shown here is derived from an EMBL/GenBank/DDBJ whole genome shotgun (WGS) entry which is preliminary data.</text>
</comment>
<sequence>MKPREVIKVMSDRFTIIINGLKYYGKIYPKEEVIRKMLRSFPKLWEANVTAIEEEII</sequence>
<accession>A0ABR0NQE8</accession>
<organism evidence="1 2">
    <name type="scientific">Gossypium arboreum</name>
    <name type="common">Tree cotton</name>
    <name type="synonym">Gossypium nanking</name>
    <dbReference type="NCBI Taxonomy" id="29729"/>
    <lineage>
        <taxon>Eukaryota</taxon>
        <taxon>Viridiplantae</taxon>
        <taxon>Streptophyta</taxon>
        <taxon>Embryophyta</taxon>
        <taxon>Tracheophyta</taxon>
        <taxon>Spermatophyta</taxon>
        <taxon>Magnoliopsida</taxon>
        <taxon>eudicotyledons</taxon>
        <taxon>Gunneridae</taxon>
        <taxon>Pentapetalae</taxon>
        <taxon>rosids</taxon>
        <taxon>malvids</taxon>
        <taxon>Malvales</taxon>
        <taxon>Malvaceae</taxon>
        <taxon>Malvoideae</taxon>
        <taxon>Gossypium</taxon>
    </lineage>
</organism>
<name>A0ABR0NQE8_GOSAR</name>
<protein>
    <recommendedName>
        <fullName evidence="3">UBN2 domain-containing protein</fullName>
    </recommendedName>
</protein>
<dbReference type="Proteomes" id="UP001358586">
    <property type="component" value="Chromosome 9"/>
</dbReference>
<evidence type="ECO:0008006" key="3">
    <source>
        <dbReference type="Google" id="ProtNLM"/>
    </source>
</evidence>